<sequence length="465" mass="53968">MTKEESLDKVMQRCWNYKEGWQNKFRDALFMVLKGSNLAIGSPVEEQDLVKDRVMVSIAEAMYLDGFAIPIQEFAFLLIRQIFSPPNYSSEKRIDNGGKDYYQHTISVKITYTDVRFAVDKWKQIAENENGEDWPTWSSMKEQSGKGNAELTIHEFRQYESKQTDRPIDAFDDSDWKSPDYWPQRKKQLEKVIKDINEHELRYRSAESAGKLVFGRGNERIDYEKLPSYQPRTQKHCTETTAEALRSEYAPPEDVHRALCDEWGFRLGNWQTDWLPLLLSEIDRNRDRSGAIKFTQDLTQGGVLEPLLLARKDEELPTLEFVDFVYLLYGRALATGKMSVYAIGGLGVCARVGWKMNDFSSHDIQNIVDMWKKISTLERAGRVPPKSVLDATTKEFEYLYCDPEAQRRYERRVARWKTLKFFLSSDPYCLWKPWLQATARAAHARGSEAHSPSGDVLFINPGDDW</sequence>
<name>A0A3N4IY73_ASCIM</name>
<reference evidence="1 2" key="1">
    <citation type="journal article" date="2018" name="Nat. Ecol. Evol.">
        <title>Pezizomycetes genomes reveal the molecular basis of ectomycorrhizal truffle lifestyle.</title>
        <authorList>
            <person name="Murat C."/>
            <person name="Payen T."/>
            <person name="Noel B."/>
            <person name="Kuo A."/>
            <person name="Morin E."/>
            <person name="Chen J."/>
            <person name="Kohler A."/>
            <person name="Krizsan K."/>
            <person name="Balestrini R."/>
            <person name="Da Silva C."/>
            <person name="Montanini B."/>
            <person name="Hainaut M."/>
            <person name="Levati E."/>
            <person name="Barry K.W."/>
            <person name="Belfiori B."/>
            <person name="Cichocki N."/>
            <person name="Clum A."/>
            <person name="Dockter R.B."/>
            <person name="Fauchery L."/>
            <person name="Guy J."/>
            <person name="Iotti M."/>
            <person name="Le Tacon F."/>
            <person name="Lindquist E.A."/>
            <person name="Lipzen A."/>
            <person name="Malagnac F."/>
            <person name="Mello A."/>
            <person name="Molinier V."/>
            <person name="Miyauchi S."/>
            <person name="Poulain J."/>
            <person name="Riccioni C."/>
            <person name="Rubini A."/>
            <person name="Sitrit Y."/>
            <person name="Splivallo R."/>
            <person name="Traeger S."/>
            <person name="Wang M."/>
            <person name="Zifcakova L."/>
            <person name="Wipf D."/>
            <person name="Zambonelli A."/>
            <person name="Paolocci F."/>
            <person name="Nowrousian M."/>
            <person name="Ottonello S."/>
            <person name="Baldrian P."/>
            <person name="Spatafora J.W."/>
            <person name="Henrissat B."/>
            <person name="Nagy L.G."/>
            <person name="Aury J.M."/>
            <person name="Wincker P."/>
            <person name="Grigoriev I.V."/>
            <person name="Bonfante P."/>
            <person name="Martin F.M."/>
        </authorList>
    </citation>
    <scope>NUCLEOTIDE SEQUENCE [LARGE SCALE GENOMIC DNA]</scope>
    <source>
        <strain evidence="1 2">RN42</strain>
    </source>
</reference>
<organism evidence="1 2">
    <name type="scientific">Ascobolus immersus RN42</name>
    <dbReference type="NCBI Taxonomy" id="1160509"/>
    <lineage>
        <taxon>Eukaryota</taxon>
        <taxon>Fungi</taxon>
        <taxon>Dikarya</taxon>
        <taxon>Ascomycota</taxon>
        <taxon>Pezizomycotina</taxon>
        <taxon>Pezizomycetes</taxon>
        <taxon>Pezizales</taxon>
        <taxon>Ascobolaceae</taxon>
        <taxon>Ascobolus</taxon>
    </lineage>
</organism>
<accession>A0A3N4IY73</accession>
<dbReference type="Proteomes" id="UP000275078">
    <property type="component" value="Unassembled WGS sequence"/>
</dbReference>
<dbReference type="EMBL" id="ML119649">
    <property type="protein sequence ID" value="RPA86614.1"/>
    <property type="molecule type" value="Genomic_DNA"/>
</dbReference>
<evidence type="ECO:0000313" key="2">
    <source>
        <dbReference type="Proteomes" id="UP000275078"/>
    </source>
</evidence>
<proteinExistence type="predicted"/>
<keyword evidence="2" id="KW-1185">Reference proteome</keyword>
<evidence type="ECO:0000313" key="1">
    <source>
        <dbReference type="EMBL" id="RPA86614.1"/>
    </source>
</evidence>
<gene>
    <name evidence="1" type="ORF">BJ508DRAFT_321736</name>
</gene>
<dbReference type="AlphaFoldDB" id="A0A3N4IY73"/>
<protein>
    <submittedName>
        <fullName evidence="1">Uncharacterized protein</fullName>
    </submittedName>
</protein>